<feature type="transmembrane region" description="Helical" evidence="1">
    <location>
        <begin position="169"/>
        <end position="188"/>
    </location>
</feature>
<organism evidence="2 3">
    <name type="scientific">Dethiosulfovibrio marinus</name>
    <dbReference type="NCBI Taxonomy" id="133532"/>
    <lineage>
        <taxon>Bacteria</taxon>
        <taxon>Thermotogati</taxon>
        <taxon>Synergistota</taxon>
        <taxon>Synergistia</taxon>
        <taxon>Synergistales</taxon>
        <taxon>Dethiosulfovibrionaceae</taxon>
        <taxon>Dethiosulfovibrio</taxon>
    </lineage>
</organism>
<accession>A0ABS9ENN6</accession>
<sequence>MVRSIIYKERLKTWRGWSALMFLNMAVMAYIAAETHSMFVMDHPEIVWYRVMYLGSVHFGSLRSIPLLTGALLGAAQFLPEMRDERFRLSLHLPVELHKVVTAHVAFGLFALGAILLTDMGILAVLTASYFPLEAVIMSLWTAAPWCLAGFVAYLGTALALLEPKYHLKAALIAVAIALSELYMYRTAPGSYRTILPILVLLSALLVPGVLLPAYRFRFRRLS</sequence>
<evidence type="ECO:0000313" key="3">
    <source>
        <dbReference type="Proteomes" id="UP001200430"/>
    </source>
</evidence>
<keyword evidence="1" id="KW-1133">Transmembrane helix</keyword>
<evidence type="ECO:0000313" key="2">
    <source>
        <dbReference type="EMBL" id="MCF4142314.1"/>
    </source>
</evidence>
<evidence type="ECO:0000256" key="1">
    <source>
        <dbReference type="SAM" id="Phobius"/>
    </source>
</evidence>
<keyword evidence="1" id="KW-0472">Membrane</keyword>
<proteinExistence type="predicted"/>
<feature type="transmembrane region" description="Helical" evidence="1">
    <location>
        <begin position="61"/>
        <end position="79"/>
    </location>
</feature>
<keyword evidence="1" id="KW-0812">Transmembrane</keyword>
<keyword evidence="3" id="KW-1185">Reference proteome</keyword>
<comment type="caution">
    <text evidence="2">The sequence shown here is derived from an EMBL/GenBank/DDBJ whole genome shotgun (WGS) entry which is preliminary data.</text>
</comment>
<name>A0ABS9ENN6_9BACT</name>
<gene>
    <name evidence="2" type="ORF">L2W38_05765</name>
</gene>
<dbReference type="RefSeq" id="WP_236099062.1">
    <property type="nucleotide sequence ID" value="NZ_JAKGUD010000004.1"/>
</dbReference>
<evidence type="ECO:0008006" key="4">
    <source>
        <dbReference type="Google" id="ProtNLM"/>
    </source>
</evidence>
<dbReference type="Proteomes" id="UP001200430">
    <property type="component" value="Unassembled WGS sequence"/>
</dbReference>
<feature type="transmembrane region" description="Helical" evidence="1">
    <location>
        <begin position="100"/>
        <end position="131"/>
    </location>
</feature>
<feature type="transmembrane region" description="Helical" evidence="1">
    <location>
        <begin position="194"/>
        <end position="215"/>
    </location>
</feature>
<dbReference type="EMBL" id="JAKGUD010000004">
    <property type="protein sequence ID" value="MCF4142314.1"/>
    <property type="molecule type" value="Genomic_DNA"/>
</dbReference>
<feature type="transmembrane region" description="Helical" evidence="1">
    <location>
        <begin position="143"/>
        <end position="162"/>
    </location>
</feature>
<feature type="transmembrane region" description="Helical" evidence="1">
    <location>
        <begin position="21"/>
        <end position="41"/>
    </location>
</feature>
<protein>
    <recommendedName>
        <fullName evidence="4">ABC transporter permease</fullName>
    </recommendedName>
</protein>
<reference evidence="2 3" key="1">
    <citation type="submission" date="2022-01" db="EMBL/GenBank/DDBJ databases">
        <title>Dethiosulfovibrio faecalis sp. nov., a novel proteolytic, non-sulfur-reducing bacterium isolated from a marine aquaculture solid waste bioreactor.</title>
        <authorList>
            <person name="Grabowski S."/>
            <person name="Apolinario E."/>
            <person name="Schneider N."/>
            <person name="Marshall C.W."/>
            <person name="Sowers K.R."/>
        </authorList>
    </citation>
    <scope>NUCLEOTIDE SEQUENCE [LARGE SCALE GENOMIC DNA]</scope>
    <source>
        <strain evidence="2 3">DSM 12537</strain>
    </source>
</reference>